<accession>A0A1I7V3X3</accession>
<dbReference type="WBParaSite" id="Csp11.Scaffold630.g22144.t1">
    <property type="protein sequence ID" value="Csp11.Scaffold630.g22144.t1"/>
    <property type="gene ID" value="Csp11.Scaffold630.g22144"/>
</dbReference>
<organism evidence="2 3">
    <name type="scientific">Caenorhabditis tropicalis</name>
    <dbReference type="NCBI Taxonomy" id="1561998"/>
    <lineage>
        <taxon>Eukaryota</taxon>
        <taxon>Metazoa</taxon>
        <taxon>Ecdysozoa</taxon>
        <taxon>Nematoda</taxon>
        <taxon>Chromadorea</taxon>
        <taxon>Rhabditida</taxon>
        <taxon>Rhabditina</taxon>
        <taxon>Rhabditomorpha</taxon>
        <taxon>Rhabditoidea</taxon>
        <taxon>Rhabditidae</taxon>
        <taxon>Peloderinae</taxon>
        <taxon>Caenorhabditis</taxon>
    </lineage>
</organism>
<name>A0A1I7V3X3_9PELO</name>
<protein>
    <submittedName>
        <fullName evidence="3">Calcyclin-binding protein</fullName>
    </submittedName>
</protein>
<feature type="coiled-coil region" evidence="1">
    <location>
        <begin position="174"/>
        <end position="205"/>
    </location>
</feature>
<keyword evidence="2" id="KW-1185">Reference proteome</keyword>
<keyword evidence="1" id="KW-0175">Coiled coil</keyword>
<reference evidence="3" key="1">
    <citation type="submission" date="2016-11" db="UniProtKB">
        <authorList>
            <consortium name="WormBaseParasite"/>
        </authorList>
    </citation>
    <scope>IDENTIFICATION</scope>
</reference>
<sequence>MSQFENTMSAVFDVPVREMWFKVDVVIKKRILVDGLVDKEEELKRHSLTPISPNKLELKERDNGKLRETYVKVSEVLVRMNGANEVFVKVGEWTLENVHFVHLMYLFTWEVRWQTLLCPNKEDSSLEQLLDTWNPKKTDYLFVGSPAKGQQALKKLISTAADWGEKVKSLEYEALTIKCKLRDVEDELEEAKMRLEATEESQTNKQ</sequence>
<proteinExistence type="predicted"/>
<evidence type="ECO:0000313" key="2">
    <source>
        <dbReference type="Proteomes" id="UP000095282"/>
    </source>
</evidence>
<evidence type="ECO:0000313" key="3">
    <source>
        <dbReference type="WBParaSite" id="Csp11.Scaffold630.g22144.t1"/>
    </source>
</evidence>
<evidence type="ECO:0000256" key="1">
    <source>
        <dbReference type="SAM" id="Coils"/>
    </source>
</evidence>
<dbReference type="Proteomes" id="UP000095282">
    <property type="component" value="Unplaced"/>
</dbReference>
<dbReference type="AlphaFoldDB" id="A0A1I7V3X3"/>